<accession>O94179</accession>
<reference evidence="1" key="1">
    <citation type="journal article" date="1999" name="Mol. Microbiol.">
        <title>The B regulatory subunit of protein phosphatase 2A is required for completion of macroconidiation and other developmental processes in Neurospora crassa.</title>
        <authorList>
            <person name="Yatzkan E."/>
            <person name="Yarden O."/>
        </authorList>
    </citation>
    <scope>NUCLEOTIDE SEQUENCE</scope>
    <source>
        <strain evidence="1">74-OR23-1A</strain>
    </source>
</reference>
<dbReference type="EMBL" id="AF077355">
    <property type="protein sequence ID" value="AAD15988.1"/>
    <property type="molecule type" value="Genomic_DNA"/>
</dbReference>
<dbReference type="AlphaFoldDB" id="O94179"/>
<proteinExistence type="predicted"/>
<sequence length="34" mass="3603">MLPATTSIAHPRVLTRSLLGTSLQISNSRLSAIP</sequence>
<organism evidence="1">
    <name type="scientific">Neurospora crassa</name>
    <dbReference type="NCBI Taxonomy" id="5141"/>
    <lineage>
        <taxon>Eukaryota</taxon>
        <taxon>Fungi</taxon>
        <taxon>Dikarya</taxon>
        <taxon>Ascomycota</taxon>
        <taxon>Pezizomycotina</taxon>
        <taxon>Sordariomycetes</taxon>
        <taxon>Sordariomycetidae</taxon>
        <taxon>Sordariales</taxon>
        <taxon>Sordariaceae</taxon>
        <taxon>Neurospora</taxon>
    </lineage>
</organism>
<protein>
    <submittedName>
        <fullName evidence="1">Uncharacterized protein</fullName>
    </submittedName>
</protein>
<evidence type="ECO:0000313" key="1">
    <source>
        <dbReference type="EMBL" id="AAD15988.1"/>
    </source>
</evidence>
<name>O94179_NEUCS</name>